<feature type="domain" description="Thiol:disulfide interchange protein DsbD N-terminal" evidence="2">
    <location>
        <begin position="43"/>
        <end position="140"/>
    </location>
</feature>
<gene>
    <name evidence="3" type="ORF">DS909_20760</name>
</gene>
<keyword evidence="1" id="KW-0732">Signal</keyword>
<dbReference type="Pfam" id="PF11412">
    <property type="entry name" value="DsbD_N"/>
    <property type="match status" value="1"/>
</dbReference>
<dbReference type="EMBL" id="QOCE01000047">
    <property type="protein sequence ID" value="RBW50981.1"/>
    <property type="molecule type" value="Genomic_DNA"/>
</dbReference>
<accession>A0A366WQ58</accession>
<evidence type="ECO:0000313" key="4">
    <source>
        <dbReference type="Proteomes" id="UP000252706"/>
    </source>
</evidence>
<sequence>MFKMTSTALALCAAFSTSAFAGGMDDLVQLDVLDGGVTKRGTYMGAIRLTLSEGWKTYWRAPGDAGIPPEIDWSKSQNVGEVSITWPAPHVFDQNGLRSIGYKNQLVLPVEITPKRSGEPVRLRGEVAFGVCKDVCVPGNLDFDHRLDATAARNPAIAAAMAQRPYSKREAGVKSATCRLSPTADGLKIEARIAMPSAGGPEVLVFEPGNPQLWASEAQTRRQGNTLIATSELVNNSGGTFALDRSEMRITVLGSKHAVDILGCTPS</sequence>
<proteinExistence type="predicted"/>
<feature type="signal peptide" evidence="1">
    <location>
        <begin position="1"/>
        <end position="21"/>
    </location>
</feature>
<dbReference type="OrthoDB" id="9811036at2"/>
<name>A0A366WQ58_9RHOB</name>
<feature type="chain" id="PRO_5016721782" description="Thiol:disulfide interchange protein DsbD N-terminal domain-containing protein" evidence="1">
    <location>
        <begin position="22"/>
        <end position="267"/>
    </location>
</feature>
<comment type="caution">
    <text evidence="3">The sequence shown here is derived from an EMBL/GenBank/DDBJ whole genome shotgun (WGS) entry which is preliminary data.</text>
</comment>
<protein>
    <recommendedName>
        <fullName evidence="2">Thiol:disulfide interchange protein DsbD N-terminal domain-containing protein</fullName>
    </recommendedName>
</protein>
<organism evidence="3 4">
    <name type="scientific">Phaeobacter gallaeciensis</name>
    <dbReference type="NCBI Taxonomy" id="60890"/>
    <lineage>
        <taxon>Bacteria</taxon>
        <taxon>Pseudomonadati</taxon>
        <taxon>Pseudomonadota</taxon>
        <taxon>Alphaproteobacteria</taxon>
        <taxon>Rhodobacterales</taxon>
        <taxon>Roseobacteraceae</taxon>
        <taxon>Phaeobacter</taxon>
    </lineage>
</organism>
<evidence type="ECO:0000256" key="1">
    <source>
        <dbReference type="SAM" id="SignalP"/>
    </source>
</evidence>
<dbReference type="RefSeq" id="WP_113825485.1">
    <property type="nucleotide sequence ID" value="NZ_QOCE01000047.1"/>
</dbReference>
<dbReference type="Proteomes" id="UP000252706">
    <property type="component" value="Unassembled WGS sequence"/>
</dbReference>
<reference evidence="3 4" key="1">
    <citation type="submission" date="2018-07" db="EMBL/GenBank/DDBJ databases">
        <title>Modular assembly of carbohydrate-degrading microbial communities in the ocean.</title>
        <authorList>
            <person name="Enke T.N."/>
            <person name="Datta M.S."/>
            <person name="Schwartzman J.A."/>
            <person name="Cermak N."/>
            <person name="Schmitz D.A."/>
            <person name="Barrere J."/>
            <person name="Cordero O.X."/>
        </authorList>
    </citation>
    <scope>NUCLEOTIDE SEQUENCE [LARGE SCALE GENOMIC DNA]</scope>
    <source>
        <strain evidence="3 4">C3M10</strain>
    </source>
</reference>
<evidence type="ECO:0000313" key="3">
    <source>
        <dbReference type="EMBL" id="RBW50981.1"/>
    </source>
</evidence>
<evidence type="ECO:0000259" key="2">
    <source>
        <dbReference type="Pfam" id="PF11412"/>
    </source>
</evidence>
<dbReference type="InterPro" id="IPR028250">
    <property type="entry name" value="DsbDN"/>
</dbReference>
<dbReference type="AlphaFoldDB" id="A0A366WQ58"/>